<name>A0A385Q176_9FIRM</name>
<reference evidence="2 3" key="1">
    <citation type="submission" date="2018-09" db="EMBL/GenBank/DDBJ databases">
        <title>Genome sequencing of Lachnoanaerobaculum umeaense DSM 23576.</title>
        <authorList>
            <person name="Kook J.-K."/>
            <person name="Park S.-N."/>
            <person name="Lim Y.K."/>
        </authorList>
    </citation>
    <scope>NUCLEOTIDE SEQUENCE [LARGE SCALE GENOMIC DNA]</scope>
    <source>
        <strain evidence="3">DSM 23576 \ CCUG 58757</strain>
    </source>
</reference>
<evidence type="ECO:0000259" key="1">
    <source>
        <dbReference type="Pfam" id="PF16472"/>
    </source>
</evidence>
<keyword evidence="3" id="KW-1185">Reference proteome</keyword>
<proteinExistence type="predicted"/>
<sequence length="570" mass="66052">MRKIFITIFLLYLSTVFVACGTANKKEVDIVAASNDGNLAGNIISDAKILNDGSTYFFKNPKDEEKLYYLDKDGYIYKMSDDINMKDMHISDYCIYYVNSDPENIDTDKNLYRFSIEREESKKLTDLEFDQGNDSWLNLNSLVDGSCYCSYCRGKDDSYHIAKIDTNGKNLKELYEIPSDNTLGNPMVNVVGDRYLFFLSNDGLNCYDIKKEKNTVQIPYFECKSYMVYDGNIYYVRGSNLKSISLDANNEEKIYDGSDLDFNADSIFFNIYKDKIYLLAKSDDQKVGSLKSMNLDGSDVEDIDDEVRWFNIVNGNVFLEYYEGENSSTEMYTYNIAQDTEIGQLPNIDTLDEDTTLEETAAIEITAQENKSESKVVETKVVENKKDDNYYMDKYAPVINVYKKVKDSGKDYLSEKEQSYIGNYVSPRNIEYFMYDFIDINNNGSKEMVVVDTESSEKHIEAIYTLHGGDPEFLEYFMRNMAESEVCILNNGYICNYRGRSGSYYTEISKLDSNDNKIIINRYEYYEGTIDEDFKNAHYKINDVEVTEDEYVEALKYFNNVKYILVSKYF</sequence>
<gene>
    <name evidence="2" type="ORF">D4A81_08500</name>
</gene>
<dbReference type="OrthoDB" id="2991462at2"/>
<dbReference type="PROSITE" id="PS51257">
    <property type="entry name" value="PROKAR_LIPOPROTEIN"/>
    <property type="match status" value="1"/>
</dbReference>
<dbReference type="EMBL" id="CP032364">
    <property type="protein sequence ID" value="AYA99975.1"/>
    <property type="molecule type" value="Genomic_DNA"/>
</dbReference>
<evidence type="ECO:0000313" key="3">
    <source>
        <dbReference type="Proteomes" id="UP000265562"/>
    </source>
</evidence>
<dbReference type="SUPFAM" id="SSF82171">
    <property type="entry name" value="DPP6 N-terminal domain-like"/>
    <property type="match status" value="1"/>
</dbReference>
<feature type="domain" description="Prolow-density lipoprotein receptor-related protein 1-like beta-propeller" evidence="1">
    <location>
        <begin position="38"/>
        <end position="329"/>
    </location>
</feature>
<organism evidence="2 3">
    <name type="scientific">Lachnoanaerobaculum umeaense</name>
    <dbReference type="NCBI Taxonomy" id="617123"/>
    <lineage>
        <taxon>Bacteria</taxon>
        <taxon>Bacillati</taxon>
        <taxon>Bacillota</taxon>
        <taxon>Clostridia</taxon>
        <taxon>Lachnospirales</taxon>
        <taxon>Lachnospiraceae</taxon>
        <taxon>Lachnoanaerobaculum</taxon>
    </lineage>
</organism>
<dbReference type="AlphaFoldDB" id="A0A385Q176"/>
<accession>A0A385Q176</accession>
<dbReference type="RefSeq" id="WP_111525488.1">
    <property type="nucleotide sequence ID" value="NZ_CP032364.1"/>
</dbReference>
<dbReference type="Proteomes" id="UP000265562">
    <property type="component" value="Chromosome"/>
</dbReference>
<evidence type="ECO:0000313" key="2">
    <source>
        <dbReference type="EMBL" id="AYA99975.1"/>
    </source>
</evidence>
<dbReference type="Pfam" id="PF16472">
    <property type="entry name" value="DUF5050"/>
    <property type="match status" value="1"/>
</dbReference>
<protein>
    <submittedName>
        <fullName evidence="2">DUF5050 domain-containing protein</fullName>
    </submittedName>
</protein>
<dbReference type="InterPro" id="IPR032485">
    <property type="entry name" value="LRP1-like_beta_prop"/>
</dbReference>
<dbReference type="KEGG" id="lua:D4A81_08500"/>